<keyword evidence="4" id="KW-1185">Reference proteome</keyword>
<feature type="domain" description="Helicase ATP-binding" evidence="2">
    <location>
        <begin position="226"/>
        <end position="372"/>
    </location>
</feature>
<dbReference type="InterPro" id="IPR014001">
    <property type="entry name" value="Helicase_ATP-bd"/>
</dbReference>
<keyword evidence="3" id="KW-0547">Nucleotide-binding</keyword>
<dbReference type="EMBL" id="CAXAMM010003536">
    <property type="protein sequence ID" value="CAK9000316.1"/>
    <property type="molecule type" value="Genomic_DNA"/>
</dbReference>
<dbReference type="InterPro" id="IPR032675">
    <property type="entry name" value="LRR_dom_sf"/>
</dbReference>
<dbReference type="SUPFAM" id="SSF52540">
    <property type="entry name" value="P-loop containing nucleoside triphosphate hydrolases"/>
    <property type="match status" value="1"/>
</dbReference>
<feature type="region of interest" description="Disordered" evidence="1">
    <location>
        <begin position="664"/>
        <end position="687"/>
    </location>
</feature>
<dbReference type="PROSITE" id="PS51192">
    <property type="entry name" value="HELICASE_ATP_BIND_1"/>
    <property type="match status" value="1"/>
</dbReference>
<sequence>MRELASANLWDGIGCGGSQKCEIATIEAMRQLTGDPRWDYEGVDVGDFLLEQFRVGDHVEALDGQRWCQGRILEAPKEDLQKDQKPTWKIQCNWSSKEFLSEHIRPVTAETDGLQRLLEAFVDPSLQRVLERLSGLKLQAVQASDGRRSMAVQVKIENVREAQLLRDQVLSGELESVVNEVLSRHSTLKCFPWEIGLDKTAFFELYERTLMSLSDLTAHQQEKLEELESVENPVIHLSAPAGAGKTFVAVMHVLKRLEATGDGERRHLVLYVAPNKALLFHFLRWFMVFASTKTVRWRQHLARIVVMCQPYQKCMKPTITETRIQLDPVEASSEEFLLVVMDEAHHMFCSQTDLAQQEMLQKIPAQQKLLLSDVSQSDGSQKDLTFDRFFPDRYQVALSQVVRSTQRIVAGARAFQLSAADAVKSSSLGTDGPPVKSFIFEVEGKEGNASREEIMMHYVKYTMDAFWHLMQTFSTLSFDRRLSLLVPDERFREDFQRLLDLELQKEFPHRRFQLVTCEESLSYLPSHMMAVNAEVYAGESIVLDTIENAKGLEQLIVISIGLDGGQDGDRLTRARLYQGITRAQLVALVVNEFVEDGLLAFLSKVKLKGAQRFQPKAAFAEIRTDAAAALVASPPKKVSAEAPPLAVSAARPVPEEVLPIPATARTTGGSAAETSKELPPRRSSVWDTESNALGAGARAVAGRGLRFDPMESMLEAYQRAVTLMELELIRDAARSLKEAEDVNFYQFNQEHVLSKTAPPDGIVLRGVRAPPQVAQSLLRDRRGRRFRSSVHVTREIVQMDAQRLRSGAVGTTQGAEVMADGRLAVSVDVTHGSFVAGDGLFIDSIAVGGPEEIDLTGSISYKEFLSPKPCIAQWYCCHWWGESLDSFVSSCQTHAQLRRRGSPGSAGGYWVAAFAMRQHELREELGPDLKESPFYDALRLADGILLTVDSEEVFRRTWCHYELYAGSDLKHLDVVCNGAMLSRTGLPGESMVAKQLREKGFDWELLLKGLTMNCEASRATVLADRRMFAAIFDQEGTLKVDETVCSTFALLAWPQAVKRGLVSTQLIETVASDVNREALELSLAHLQEFQDPGMLQLAQSLPPNLTKLKLGLEGCHELTDQGVKALANRWGTKLKHLYLDFVGCGKLTDASLSVLAQNLPPTLTDLELHMAGCVLVGPPGMEHLKKHWPKSVKVFRASFKATKLNRNFMTLQDLEDYWRES</sequence>
<accession>A0ABP0ICL3</accession>
<comment type="caution">
    <text evidence="3">The sequence shown here is derived from an EMBL/GenBank/DDBJ whole genome shotgun (WGS) entry which is preliminary data.</text>
</comment>
<organism evidence="3 4">
    <name type="scientific">Durusdinium trenchii</name>
    <dbReference type="NCBI Taxonomy" id="1381693"/>
    <lineage>
        <taxon>Eukaryota</taxon>
        <taxon>Sar</taxon>
        <taxon>Alveolata</taxon>
        <taxon>Dinophyceae</taxon>
        <taxon>Suessiales</taxon>
        <taxon>Symbiodiniaceae</taxon>
        <taxon>Durusdinium</taxon>
    </lineage>
</organism>
<dbReference type="InterPro" id="IPR027417">
    <property type="entry name" value="P-loop_NTPase"/>
</dbReference>
<evidence type="ECO:0000256" key="1">
    <source>
        <dbReference type="SAM" id="MobiDB-lite"/>
    </source>
</evidence>
<gene>
    <name evidence="3" type="ORF">SCF082_LOCUS6446</name>
</gene>
<evidence type="ECO:0000313" key="4">
    <source>
        <dbReference type="Proteomes" id="UP001642464"/>
    </source>
</evidence>
<dbReference type="InterPro" id="IPR006553">
    <property type="entry name" value="Leu-rich_rpt_Cys-con_subtyp"/>
</dbReference>
<evidence type="ECO:0000313" key="3">
    <source>
        <dbReference type="EMBL" id="CAK9000316.1"/>
    </source>
</evidence>
<name>A0ABP0ICL3_9DINO</name>
<dbReference type="SUPFAM" id="SSF52047">
    <property type="entry name" value="RNI-like"/>
    <property type="match status" value="1"/>
</dbReference>
<proteinExistence type="predicted"/>
<dbReference type="SMART" id="SM00367">
    <property type="entry name" value="LRR_CC"/>
    <property type="match status" value="2"/>
</dbReference>
<dbReference type="InterPro" id="IPR011545">
    <property type="entry name" value="DEAD/DEAH_box_helicase_dom"/>
</dbReference>
<evidence type="ECO:0000259" key="2">
    <source>
        <dbReference type="PROSITE" id="PS51192"/>
    </source>
</evidence>
<dbReference type="Gene3D" id="3.80.10.10">
    <property type="entry name" value="Ribonuclease Inhibitor"/>
    <property type="match status" value="1"/>
</dbReference>
<dbReference type="GO" id="GO:0004386">
    <property type="term" value="F:helicase activity"/>
    <property type="evidence" value="ECO:0007669"/>
    <property type="project" value="UniProtKB-KW"/>
</dbReference>
<feature type="compositionally biased region" description="Polar residues" evidence="1">
    <location>
        <begin position="664"/>
        <end position="673"/>
    </location>
</feature>
<dbReference type="Proteomes" id="UP001642464">
    <property type="component" value="Unassembled WGS sequence"/>
</dbReference>
<protein>
    <submittedName>
        <fullName evidence="3">Helicase ATP-binding domain-containing protein</fullName>
    </submittedName>
</protein>
<keyword evidence="3" id="KW-0347">Helicase</keyword>
<dbReference type="Pfam" id="PF00270">
    <property type="entry name" value="DEAD"/>
    <property type="match status" value="1"/>
</dbReference>
<dbReference type="GO" id="GO:0005524">
    <property type="term" value="F:ATP binding"/>
    <property type="evidence" value="ECO:0007669"/>
    <property type="project" value="UniProtKB-KW"/>
</dbReference>
<keyword evidence="3" id="KW-0067">ATP-binding</keyword>
<reference evidence="3 4" key="1">
    <citation type="submission" date="2024-02" db="EMBL/GenBank/DDBJ databases">
        <authorList>
            <person name="Chen Y."/>
            <person name="Shah S."/>
            <person name="Dougan E. K."/>
            <person name="Thang M."/>
            <person name="Chan C."/>
        </authorList>
    </citation>
    <scope>NUCLEOTIDE SEQUENCE [LARGE SCALE GENOMIC DNA]</scope>
</reference>
<keyword evidence="3" id="KW-0378">Hydrolase</keyword>
<dbReference type="Gene3D" id="3.40.50.300">
    <property type="entry name" value="P-loop containing nucleotide triphosphate hydrolases"/>
    <property type="match status" value="1"/>
</dbReference>